<feature type="chain" id="PRO_5046187177" evidence="1">
    <location>
        <begin position="22"/>
        <end position="330"/>
    </location>
</feature>
<gene>
    <name evidence="2" type="ORF">PAUR_b0134</name>
</gene>
<organism evidence="2 3">
    <name type="scientific">Pseudoalteromonas aurantia 208</name>
    <dbReference type="NCBI Taxonomy" id="1314867"/>
    <lineage>
        <taxon>Bacteria</taxon>
        <taxon>Pseudomonadati</taxon>
        <taxon>Pseudomonadota</taxon>
        <taxon>Gammaproteobacteria</taxon>
        <taxon>Alteromonadales</taxon>
        <taxon>Pseudoalteromonadaceae</taxon>
        <taxon>Pseudoalteromonas</taxon>
    </lineage>
</organism>
<accession>A0ABR9EGP9</accession>
<keyword evidence="3" id="KW-1185">Reference proteome</keyword>
<dbReference type="EMBL" id="AQGV01000015">
    <property type="protein sequence ID" value="MBE0370165.1"/>
    <property type="molecule type" value="Genomic_DNA"/>
</dbReference>
<evidence type="ECO:0000313" key="2">
    <source>
        <dbReference type="EMBL" id="MBE0370165.1"/>
    </source>
</evidence>
<evidence type="ECO:0000256" key="1">
    <source>
        <dbReference type="SAM" id="SignalP"/>
    </source>
</evidence>
<sequence>MKIKTIAATMAILFGSFNTSASTEEVINPAIHSADILNIDQANTAAAQGFITGALIRGWILDGAKSAIKGGAKDFISNLLFGGGPAGPQIVRLHSEDLEKIESLVSGVVINDAVYDAKSDLAAFSTTFDYYQDSLNSNQFDVSILTSLLTYVNSLRHHRAYEASYNTKAFALTSSYSTMAALNIAVLTERHVKGFISAAYVKNQGNLMATKLEELGSLASSHAYTRGYVRSIGSRCWGGEFSNLESNLYQEQTLNSVTIEIDEDAPMAPVDCLVTASFPGKPSKTWNASRIGRMEAEEMAYEYLNQMRIAYAAEIKGSDFNSVVAKLRGL</sequence>
<comment type="caution">
    <text evidence="2">The sequence shown here is derived from an EMBL/GenBank/DDBJ whole genome shotgun (WGS) entry which is preliminary data.</text>
</comment>
<dbReference type="Proteomes" id="UP000615755">
    <property type="component" value="Unassembled WGS sequence"/>
</dbReference>
<reference evidence="2 3" key="1">
    <citation type="submission" date="2015-03" db="EMBL/GenBank/DDBJ databases">
        <title>Genome sequence of Pseudoalteromonas aurantia.</title>
        <authorList>
            <person name="Xie B.-B."/>
            <person name="Rong J.-C."/>
            <person name="Qin Q.-L."/>
            <person name="Zhang Y.-Z."/>
        </authorList>
    </citation>
    <scope>NUCLEOTIDE SEQUENCE [LARGE SCALE GENOMIC DNA]</scope>
    <source>
        <strain evidence="2 3">208</strain>
    </source>
</reference>
<proteinExistence type="predicted"/>
<dbReference type="RefSeq" id="WP_192509324.1">
    <property type="nucleotide sequence ID" value="NZ_AQGV01000015.1"/>
</dbReference>
<keyword evidence="1" id="KW-0732">Signal</keyword>
<evidence type="ECO:0000313" key="3">
    <source>
        <dbReference type="Proteomes" id="UP000615755"/>
    </source>
</evidence>
<name>A0ABR9EGP9_9GAMM</name>
<protein>
    <submittedName>
        <fullName evidence="2">Uncharacterized protein</fullName>
    </submittedName>
</protein>
<feature type="signal peptide" evidence="1">
    <location>
        <begin position="1"/>
        <end position="21"/>
    </location>
</feature>